<gene>
    <name evidence="1" type="ORF">BXO512_01400</name>
</gene>
<name>A0A854CNZ0_XANOO</name>
<accession>A0A854CNZ0</accession>
<sequence>MQDGLYRQRPRIARPLFFLGVGRVVLTSTSVQATAKMLLCDNNVIRGDALDFHHVPAHVGSGAFH</sequence>
<dbReference type="AlphaFoldDB" id="A0A854CNZ0"/>
<reference evidence="1" key="1">
    <citation type="submission" date="2015-01" db="EMBL/GenBank/DDBJ databases">
        <title>Population genomics of rice bacterial leaf blight strains from India.</title>
        <authorList>
            <person name="Midha S."/>
            <person name="Anil M.G."/>
            <person name="Mishra D."/>
            <person name="Brahma K."/>
            <person name="Laha G.S."/>
            <person name="Sundaram R.M."/>
            <person name="Sonti R.V."/>
            <person name="Patil P.B."/>
        </authorList>
    </citation>
    <scope>NUCLEOTIDE SEQUENCE</scope>
    <source>
        <strain evidence="1">BXO512</strain>
    </source>
</reference>
<comment type="caution">
    <text evidence="1">The sequence shown here is derived from an EMBL/GenBank/DDBJ whole genome shotgun (WGS) entry which is preliminary data.</text>
</comment>
<organism evidence="1">
    <name type="scientific">Xanthomonas oryzae pv. oryzae</name>
    <dbReference type="NCBI Taxonomy" id="64187"/>
    <lineage>
        <taxon>Bacteria</taxon>
        <taxon>Pseudomonadati</taxon>
        <taxon>Pseudomonadota</taxon>
        <taxon>Gammaproteobacteria</taxon>
        <taxon>Lysobacterales</taxon>
        <taxon>Lysobacteraceae</taxon>
        <taxon>Xanthomonas</taxon>
    </lineage>
</organism>
<proteinExistence type="predicted"/>
<evidence type="ECO:0000313" key="1">
    <source>
        <dbReference type="EMBL" id="OLG94652.1"/>
    </source>
</evidence>
<protein>
    <submittedName>
        <fullName evidence="1">Uncharacterized protein</fullName>
    </submittedName>
</protein>
<dbReference type="EMBL" id="JXEA01000013">
    <property type="protein sequence ID" value="OLG94652.1"/>
    <property type="molecule type" value="Genomic_DNA"/>
</dbReference>